<gene>
    <name evidence="1" type="ORF">O6H91_05G053100</name>
</gene>
<organism evidence="1 2">
    <name type="scientific">Diphasiastrum complanatum</name>
    <name type="common">Issler's clubmoss</name>
    <name type="synonym">Lycopodium complanatum</name>
    <dbReference type="NCBI Taxonomy" id="34168"/>
    <lineage>
        <taxon>Eukaryota</taxon>
        <taxon>Viridiplantae</taxon>
        <taxon>Streptophyta</taxon>
        <taxon>Embryophyta</taxon>
        <taxon>Tracheophyta</taxon>
        <taxon>Lycopodiopsida</taxon>
        <taxon>Lycopodiales</taxon>
        <taxon>Lycopodiaceae</taxon>
        <taxon>Lycopodioideae</taxon>
        <taxon>Diphasiastrum</taxon>
    </lineage>
</organism>
<protein>
    <submittedName>
        <fullName evidence="1">Uncharacterized protein</fullName>
    </submittedName>
</protein>
<accession>A0ACC2DN83</accession>
<name>A0ACC2DN83_DIPCM</name>
<proteinExistence type="predicted"/>
<dbReference type="EMBL" id="CM055096">
    <property type="protein sequence ID" value="KAJ7555746.1"/>
    <property type="molecule type" value="Genomic_DNA"/>
</dbReference>
<comment type="caution">
    <text evidence="1">The sequence shown here is derived from an EMBL/GenBank/DDBJ whole genome shotgun (WGS) entry which is preliminary data.</text>
</comment>
<keyword evidence="2" id="KW-1185">Reference proteome</keyword>
<reference evidence="2" key="1">
    <citation type="journal article" date="2024" name="Proc. Natl. Acad. Sci. U.S.A.">
        <title>Extraordinary preservation of gene collinearity over three hundred million years revealed in homosporous lycophytes.</title>
        <authorList>
            <person name="Li C."/>
            <person name="Wickell D."/>
            <person name="Kuo L.Y."/>
            <person name="Chen X."/>
            <person name="Nie B."/>
            <person name="Liao X."/>
            <person name="Peng D."/>
            <person name="Ji J."/>
            <person name="Jenkins J."/>
            <person name="Williams M."/>
            <person name="Shu S."/>
            <person name="Plott C."/>
            <person name="Barry K."/>
            <person name="Rajasekar S."/>
            <person name="Grimwood J."/>
            <person name="Han X."/>
            <person name="Sun S."/>
            <person name="Hou Z."/>
            <person name="He W."/>
            <person name="Dai G."/>
            <person name="Sun C."/>
            <person name="Schmutz J."/>
            <person name="Leebens-Mack J.H."/>
            <person name="Li F.W."/>
            <person name="Wang L."/>
        </authorList>
    </citation>
    <scope>NUCLEOTIDE SEQUENCE [LARGE SCALE GENOMIC DNA]</scope>
    <source>
        <strain evidence="2">cv. PW_Plant_1</strain>
    </source>
</reference>
<evidence type="ECO:0000313" key="1">
    <source>
        <dbReference type="EMBL" id="KAJ7555746.1"/>
    </source>
</evidence>
<sequence length="478" mass="54541">MLQIAEGMRYLHKRGVMHRDLKARNVLVELFHPHPVFKNEGCISSVKICDFGLSKIKTASSKFTSPHVGTTFWRAPEVFKDEAHDKKYSKKADVYSFAITCTEILTGESPTFEDILMTDLYRCITEKGMRPPLPCSCPGYLAAYLQKCWATLPKDRPPFSEICRMLRHLKGLLIRAGSDDNFLFSSVKDIDLEEMAKHLGVKWCIDEILKCGDNDKVRLLRTASKSKVFASNREFKRKLVKVGDHFANWRGTKHKYCLAAEMFSIGGFLRWPRANWKLGLLYEFGLGVPMVDEEYAVRLYHEDTTASASVELGRCFKMGIGVKSRDNNLASFHFKKAVDRQNKSGKAIQCVVELIDIVANGSDEELYDIACKRLSDLSTLECEVYFHSYRHWILAGPNEINIKTLIDALANPRTLDNRKYIITKLLHEVIQACDFYVWEDWVDHDGKCSHYALSIIKAGGVEAVVQLMCSIVISWIRK</sequence>
<evidence type="ECO:0000313" key="2">
    <source>
        <dbReference type="Proteomes" id="UP001162992"/>
    </source>
</evidence>
<dbReference type="Proteomes" id="UP001162992">
    <property type="component" value="Chromosome 5"/>
</dbReference>